<name>A0A845HRF8_9BURK</name>
<evidence type="ECO:0000256" key="4">
    <source>
        <dbReference type="ARBA" id="ARBA00022989"/>
    </source>
</evidence>
<keyword evidence="6" id="KW-0732">Signal</keyword>
<keyword evidence="5" id="KW-0472">Membrane</keyword>
<comment type="subcellular location">
    <subcellularLocation>
        <location evidence="1">Cell membrane</location>
        <topology evidence="1">Multi-pass membrane protein</topology>
    </subcellularLocation>
</comment>
<feature type="chain" id="PRO_5032829043" evidence="6">
    <location>
        <begin position="24"/>
        <end position="152"/>
    </location>
</feature>
<dbReference type="Proteomes" id="UP000444316">
    <property type="component" value="Unassembled WGS sequence"/>
</dbReference>
<organism evidence="8 9">
    <name type="scientific">Duganella fentianensis</name>
    <dbReference type="NCBI Taxonomy" id="2692177"/>
    <lineage>
        <taxon>Bacteria</taxon>
        <taxon>Pseudomonadati</taxon>
        <taxon>Pseudomonadota</taxon>
        <taxon>Betaproteobacteria</taxon>
        <taxon>Burkholderiales</taxon>
        <taxon>Oxalobacteraceae</taxon>
        <taxon>Telluria group</taxon>
        <taxon>Duganella</taxon>
    </lineage>
</organism>
<keyword evidence="8" id="KW-0418">Kinase</keyword>
<feature type="domain" description="Single Cache" evidence="7">
    <location>
        <begin position="18"/>
        <end position="105"/>
    </location>
</feature>
<keyword evidence="3" id="KW-0812">Transmembrane</keyword>
<dbReference type="InterPro" id="IPR033480">
    <property type="entry name" value="sCache_2"/>
</dbReference>
<keyword evidence="2" id="KW-1003">Cell membrane</keyword>
<accession>A0A845HRF8</accession>
<dbReference type="Pfam" id="PF17200">
    <property type="entry name" value="sCache_2"/>
    <property type="match status" value="1"/>
</dbReference>
<dbReference type="RefSeq" id="WP_161033357.1">
    <property type="nucleotide sequence ID" value="NZ_WWCL01000001.1"/>
</dbReference>
<evidence type="ECO:0000256" key="1">
    <source>
        <dbReference type="ARBA" id="ARBA00004651"/>
    </source>
</evidence>
<gene>
    <name evidence="8" type="ORF">GTP23_00120</name>
</gene>
<proteinExistence type="predicted"/>
<dbReference type="Gene3D" id="3.30.450.20">
    <property type="entry name" value="PAS domain"/>
    <property type="match status" value="1"/>
</dbReference>
<evidence type="ECO:0000256" key="6">
    <source>
        <dbReference type="SAM" id="SignalP"/>
    </source>
</evidence>
<comment type="caution">
    <text evidence="8">The sequence shown here is derived from an EMBL/GenBank/DDBJ whole genome shotgun (WGS) entry which is preliminary data.</text>
</comment>
<dbReference type="GO" id="GO:0016301">
    <property type="term" value="F:kinase activity"/>
    <property type="evidence" value="ECO:0007669"/>
    <property type="project" value="UniProtKB-KW"/>
</dbReference>
<keyword evidence="9" id="KW-1185">Reference proteome</keyword>
<evidence type="ECO:0000259" key="7">
    <source>
        <dbReference type="SMART" id="SM01049"/>
    </source>
</evidence>
<sequence length="152" mass="16783">MAKLFKLMALVLLALGLHGSVMAAERGTADEAVAMVRKAADYLKANGRDKAFAAFNDPKGQFRDRDLYIIVYDMKGFNLAHGANPKLIGKDLMQLRDANGTLIIKEFVEVAKTKGSGWINYQWPNPVTSAVEAKSTYIEKHDDLMIGCGIYK</sequence>
<dbReference type="SMART" id="SM01049">
    <property type="entry name" value="Cache_2"/>
    <property type="match status" value="1"/>
</dbReference>
<keyword evidence="4" id="KW-1133">Transmembrane helix</keyword>
<feature type="signal peptide" evidence="6">
    <location>
        <begin position="1"/>
        <end position="23"/>
    </location>
</feature>
<keyword evidence="8" id="KW-0808">Transferase</keyword>
<evidence type="ECO:0000256" key="5">
    <source>
        <dbReference type="ARBA" id="ARBA00023136"/>
    </source>
</evidence>
<dbReference type="AlphaFoldDB" id="A0A845HRF8"/>
<evidence type="ECO:0000256" key="3">
    <source>
        <dbReference type="ARBA" id="ARBA00022692"/>
    </source>
</evidence>
<protein>
    <submittedName>
        <fullName evidence="8">Histidine kinase</fullName>
    </submittedName>
</protein>
<evidence type="ECO:0000313" key="8">
    <source>
        <dbReference type="EMBL" id="MYN43469.1"/>
    </source>
</evidence>
<reference evidence="8" key="1">
    <citation type="submission" date="2019-12" db="EMBL/GenBank/DDBJ databases">
        <title>Novel species isolated from a subtropical stream in China.</title>
        <authorList>
            <person name="Lu H."/>
        </authorList>
    </citation>
    <scope>NUCLEOTIDE SEQUENCE [LARGE SCALE GENOMIC DNA]</scope>
    <source>
        <strain evidence="8">FT93W</strain>
    </source>
</reference>
<evidence type="ECO:0000313" key="9">
    <source>
        <dbReference type="Proteomes" id="UP000444316"/>
    </source>
</evidence>
<evidence type="ECO:0000256" key="2">
    <source>
        <dbReference type="ARBA" id="ARBA00022475"/>
    </source>
</evidence>
<dbReference type="EMBL" id="WWCL01000001">
    <property type="protein sequence ID" value="MYN43469.1"/>
    <property type="molecule type" value="Genomic_DNA"/>
</dbReference>
<dbReference type="GO" id="GO:0005886">
    <property type="term" value="C:plasma membrane"/>
    <property type="evidence" value="ECO:0007669"/>
    <property type="project" value="UniProtKB-SubCell"/>
</dbReference>